<feature type="compositionally biased region" description="Low complexity" evidence="1">
    <location>
        <begin position="62"/>
        <end position="73"/>
    </location>
</feature>
<feature type="region of interest" description="Disordered" evidence="1">
    <location>
        <begin position="62"/>
        <end position="96"/>
    </location>
</feature>
<feature type="signal peptide" evidence="2">
    <location>
        <begin position="1"/>
        <end position="19"/>
    </location>
</feature>
<gene>
    <name evidence="3" type="primary">PLA2G12B</name>
</gene>
<accession>A0A3P8RCJ7</accession>
<dbReference type="GeneTree" id="ENSGT00390000008798"/>
<evidence type="ECO:0000256" key="2">
    <source>
        <dbReference type="SAM" id="SignalP"/>
    </source>
</evidence>
<dbReference type="GO" id="GO:0042632">
    <property type="term" value="P:cholesterol homeostasis"/>
    <property type="evidence" value="ECO:0007669"/>
    <property type="project" value="TreeGrafter"/>
</dbReference>
<feature type="compositionally biased region" description="Polar residues" evidence="1">
    <location>
        <begin position="148"/>
        <end position="166"/>
    </location>
</feature>
<dbReference type="GO" id="GO:0005509">
    <property type="term" value="F:calcium ion binding"/>
    <property type="evidence" value="ECO:0007669"/>
    <property type="project" value="InterPro"/>
</dbReference>
<keyword evidence="4" id="KW-1185">Reference proteome</keyword>
<reference evidence="4" key="2">
    <citation type="submission" date="2023-03" db="EMBL/GenBank/DDBJ databases">
        <authorList>
            <consortium name="Wellcome Sanger Institute Data Sharing"/>
        </authorList>
    </citation>
    <scope>NUCLEOTIDE SEQUENCE [LARGE SCALE GENOMIC DNA]</scope>
</reference>
<dbReference type="GO" id="GO:0016042">
    <property type="term" value="P:lipid catabolic process"/>
    <property type="evidence" value="ECO:0007669"/>
    <property type="project" value="InterPro"/>
</dbReference>
<dbReference type="GO" id="GO:0005576">
    <property type="term" value="C:extracellular region"/>
    <property type="evidence" value="ECO:0007669"/>
    <property type="project" value="InterPro"/>
</dbReference>
<sequence length="326" mass="34787">MLLRTVVLLLLCLSTGTCATLGYYQTDAKEDGGPAAESVVAAEDASVDVAKEGVTAVEVGDSSSAEANAGNSAFGDKPLREIGVKGSQSGDKHEEDVQVVAEGATVKESVPGSDGPPGDSPALKAFTKEAKSLEQPSSGEEANEIRPVQTNKSQKTAQEQEDSSWGLNSIRNNFQTAHGYFDSLVELVGGHNGVCEYRCRRYGELPQPRPGFQLSEPNGCSTSLVGFQVNAALDLGIPAMTKCCNQLDMCYENCGTSKYDCDSRFRSCLHGICSDLKKSLGFVSKVQACESMADALYNTVWTLGCRPYMNSQRAACVCEGEERDEL</sequence>
<dbReference type="AlphaFoldDB" id="A0A3P8RCJ7"/>
<evidence type="ECO:0000313" key="3">
    <source>
        <dbReference type="Ensembl" id="ENSACLP00000038691.2"/>
    </source>
</evidence>
<organism evidence="3 4">
    <name type="scientific">Astatotilapia calliptera</name>
    <name type="common">Eastern happy</name>
    <name type="synonym">Chromis callipterus</name>
    <dbReference type="NCBI Taxonomy" id="8154"/>
    <lineage>
        <taxon>Eukaryota</taxon>
        <taxon>Metazoa</taxon>
        <taxon>Chordata</taxon>
        <taxon>Craniata</taxon>
        <taxon>Vertebrata</taxon>
        <taxon>Euteleostomi</taxon>
        <taxon>Actinopterygii</taxon>
        <taxon>Neopterygii</taxon>
        <taxon>Teleostei</taxon>
        <taxon>Neoteleostei</taxon>
        <taxon>Acanthomorphata</taxon>
        <taxon>Ovalentaria</taxon>
        <taxon>Cichlomorphae</taxon>
        <taxon>Cichliformes</taxon>
        <taxon>Cichlidae</taxon>
        <taxon>African cichlids</taxon>
        <taxon>Pseudocrenilabrinae</taxon>
        <taxon>Haplochromini</taxon>
        <taxon>Astatotilapia</taxon>
    </lineage>
</organism>
<dbReference type="STRING" id="8154.ENSACLP00000038691"/>
<proteinExistence type="predicted"/>
<dbReference type="SUPFAM" id="SSF48619">
    <property type="entry name" value="Phospholipase A2, PLA2"/>
    <property type="match status" value="1"/>
</dbReference>
<protein>
    <recommendedName>
        <fullName evidence="5">Phospholipase A2, group XIIB</fullName>
    </recommendedName>
</protein>
<dbReference type="PANTHER" id="PTHR12824:SF2">
    <property type="entry name" value="GROUP XIIB SECRETORY PHOSPHOLIPASE A2-LIKE PROTEIN"/>
    <property type="match status" value="1"/>
</dbReference>
<feature type="region of interest" description="Disordered" evidence="1">
    <location>
        <begin position="104"/>
        <end position="123"/>
    </location>
</feature>
<dbReference type="PANTHER" id="PTHR12824">
    <property type="entry name" value="GROUP XII SECRETORY PHOSPHOLIPASE A2 FAMILY MEMBER"/>
    <property type="match status" value="1"/>
</dbReference>
<reference evidence="3" key="3">
    <citation type="submission" date="2025-08" db="UniProtKB">
        <authorList>
            <consortium name="Ensembl"/>
        </authorList>
    </citation>
    <scope>IDENTIFICATION</scope>
</reference>
<dbReference type="OMA" id="YRCRRYG"/>
<dbReference type="Pfam" id="PF06951">
    <property type="entry name" value="PLA2G12"/>
    <property type="match status" value="1"/>
</dbReference>
<keyword evidence="2" id="KW-0732">Signal</keyword>
<feature type="region of interest" description="Disordered" evidence="1">
    <location>
        <begin position="129"/>
        <end position="166"/>
    </location>
</feature>
<reference evidence="3 4" key="1">
    <citation type="submission" date="2018-05" db="EMBL/GenBank/DDBJ databases">
        <authorList>
            <person name="Datahose"/>
        </authorList>
    </citation>
    <scope>NUCLEOTIDE SEQUENCE</scope>
</reference>
<reference evidence="3" key="4">
    <citation type="submission" date="2025-09" db="UniProtKB">
        <authorList>
            <consortium name="Ensembl"/>
        </authorList>
    </citation>
    <scope>IDENTIFICATION</scope>
</reference>
<name>A0A3P8RCJ7_ASTCA</name>
<feature type="compositionally biased region" description="Low complexity" evidence="1">
    <location>
        <begin position="111"/>
        <end position="121"/>
    </location>
</feature>
<feature type="chain" id="PRO_5044187944" description="Phospholipase A2, group XIIB" evidence="2">
    <location>
        <begin position="20"/>
        <end position="326"/>
    </location>
</feature>
<dbReference type="GO" id="GO:0070328">
    <property type="term" value="P:triglyceride homeostasis"/>
    <property type="evidence" value="ECO:0007669"/>
    <property type="project" value="TreeGrafter"/>
</dbReference>
<evidence type="ECO:0000256" key="1">
    <source>
        <dbReference type="SAM" id="MobiDB-lite"/>
    </source>
</evidence>
<dbReference type="Ensembl" id="ENSACLT00000039610.2">
    <property type="protein sequence ID" value="ENSACLP00000038691.2"/>
    <property type="gene ID" value="ENSACLG00000026119.2"/>
</dbReference>
<dbReference type="GO" id="GO:0006644">
    <property type="term" value="P:phospholipid metabolic process"/>
    <property type="evidence" value="ECO:0007669"/>
    <property type="project" value="InterPro"/>
</dbReference>
<evidence type="ECO:0008006" key="5">
    <source>
        <dbReference type="Google" id="ProtNLM"/>
    </source>
</evidence>
<dbReference type="InterPro" id="IPR036444">
    <property type="entry name" value="PLipase_A2_dom_sf"/>
</dbReference>
<evidence type="ECO:0000313" key="4">
    <source>
        <dbReference type="Proteomes" id="UP000265100"/>
    </source>
</evidence>
<dbReference type="Bgee" id="ENSACLG00000026119">
    <property type="expression patterns" value="Expressed in liver and 1 other cell type or tissue"/>
</dbReference>
<dbReference type="GO" id="GO:0050482">
    <property type="term" value="P:arachidonate secretion"/>
    <property type="evidence" value="ECO:0007669"/>
    <property type="project" value="InterPro"/>
</dbReference>
<dbReference type="InterPro" id="IPR010711">
    <property type="entry name" value="PLA2G12"/>
</dbReference>
<dbReference type="Proteomes" id="UP000265100">
    <property type="component" value="Chromosome 13"/>
</dbReference>
<dbReference type="Gene3D" id="1.20.90.10">
    <property type="entry name" value="Phospholipase A2 domain"/>
    <property type="match status" value="1"/>
</dbReference>
<dbReference type="GO" id="GO:0004623">
    <property type="term" value="F:phospholipase A2 activity"/>
    <property type="evidence" value="ECO:0007669"/>
    <property type="project" value="InterPro"/>
</dbReference>